<dbReference type="GO" id="GO:0016747">
    <property type="term" value="F:acyltransferase activity, transferring groups other than amino-acyl groups"/>
    <property type="evidence" value="ECO:0007669"/>
    <property type="project" value="InterPro"/>
</dbReference>
<dbReference type="SUPFAM" id="SSF55729">
    <property type="entry name" value="Acyl-CoA N-acyltransferases (Nat)"/>
    <property type="match status" value="1"/>
</dbReference>
<dbReference type="InterPro" id="IPR016181">
    <property type="entry name" value="Acyl_CoA_acyltransferase"/>
</dbReference>
<organism evidence="2 3">
    <name type="scientific">Yoonia ponticola</name>
    <dbReference type="NCBI Taxonomy" id="1524255"/>
    <lineage>
        <taxon>Bacteria</taxon>
        <taxon>Pseudomonadati</taxon>
        <taxon>Pseudomonadota</taxon>
        <taxon>Alphaproteobacteria</taxon>
        <taxon>Rhodobacterales</taxon>
        <taxon>Paracoccaceae</taxon>
        <taxon>Yoonia</taxon>
    </lineage>
</organism>
<evidence type="ECO:0000313" key="2">
    <source>
        <dbReference type="EMBL" id="MBB5723833.1"/>
    </source>
</evidence>
<evidence type="ECO:0000259" key="1">
    <source>
        <dbReference type="PROSITE" id="PS51186"/>
    </source>
</evidence>
<dbReference type="PANTHER" id="PTHR43328:SF1">
    <property type="entry name" value="N-ACETYLTRANSFERASE DOMAIN-CONTAINING PROTEIN"/>
    <property type="match status" value="1"/>
</dbReference>
<dbReference type="Gene3D" id="3.40.630.30">
    <property type="match status" value="1"/>
</dbReference>
<proteinExistence type="predicted"/>
<keyword evidence="2" id="KW-0808">Transferase</keyword>
<name>A0A7W9EZF8_9RHOB</name>
<dbReference type="AlphaFoldDB" id="A0A7W9EZF8"/>
<comment type="caution">
    <text evidence="2">The sequence shown here is derived from an EMBL/GenBank/DDBJ whole genome shotgun (WGS) entry which is preliminary data.</text>
</comment>
<accession>A0A7W9EZF8</accession>
<feature type="domain" description="N-acetyltransferase" evidence="1">
    <location>
        <begin position="20"/>
        <end position="165"/>
    </location>
</feature>
<keyword evidence="3" id="KW-1185">Reference proteome</keyword>
<dbReference type="RefSeq" id="WP_183530948.1">
    <property type="nucleotide sequence ID" value="NZ_JACIJM010000015.1"/>
</dbReference>
<sequence length="180" mass="19683">MDIYAQTGVTPLPVIQTARLELRPMVMADADAVAAQLNTLDVSRWLTVVPYPYTRDDAVWFINEIAAGRAKAWAIYKADTLIGTVGGGTSHGYWLGQAYWGHGYATEAALAACAYHFDATEDAAITSEYFLGNTASQNVLRKIGFLPTDLRTTRCKATGEDVQAQGVILTRDRWKALHNA</sequence>
<protein>
    <submittedName>
        <fullName evidence="2">RimJ/RimL family protein N-acetyltransferase</fullName>
    </submittedName>
</protein>
<dbReference type="EMBL" id="JACIJM010000015">
    <property type="protein sequence ID" value="MBB5723833.1"/>
    <property type="molecule type" value="Genomic_DNA"/>
</dbReference>
<dbReference type="PANTHER" id="PTHR43328">
    <property type="entry name" value="ACETYLTRANSFERASE-RELATED"/>
    <property type="match status" value="1"/>
</dbReference>
<dbReference type="PROSITE" id="PS51186">
    <property type="entry name" value="GNAT"/>
    <property type="match status" value="1"/>
</dbReference>
<gene>
    <name evidence="2" type="ORF">FHS72_003478</name>
</gene>
<evidence type="ECO:0000313" key="3">
    <source>
        <dbReference type="Proteomes" id="UP000535415"/>
    </source>
</evidence>
<dbReference type="Proteomes" id="UP000535415">
    <property type="component" value="Unassembled WGS sequence"/>
</dbReference>
<dbReference type="Pfam" id="PF13302">
    <property type="entry name" value="Acetyltransf_3"/>
    <property type="match status" value="1"/>
</dbReference>
<dbReference type="InterPro" id="IPR000182">
    <property type="entry name" value="GNAT_dom"/>
</dbReference>
<reference evidence="2 3" key="1">
    <citation type="submission" date="2020-08" db="EMBL/GenBank/DDBJ databases">
        <title>Genomic Encyclopedia of Type Strains, Phase IV (KMG-IV): sequencing the most valuable type-strain genomes for metagenomic binning, comparative biology and taxonomic classification.</title>
        <authorList>
            <person name="Goeker M."/>
        </authorList>
    </citation>
    <scope>NUCLEOTIDE SEQUENCE [LARGE SCALE GENOMIC DNA]</scope>
    <source>
        <strain evidence="2 3">DSM 101064</strain>
    </source>
</reference>